<dbReference type="GO" id="GO:1990757">
    <property type="term" value="F:ubiquitin ligase activator activity"/>
    <property type="evidence" value="ECO:0007669"/>
    <property type="project" value="TreeGrafter"/>
</dbReference>
<evidence type="ECO:0000256" key="2">
    <source>
        <dbReference type="ARBA" id="ARBA00022737"/>
    </source>
</evidence>
<keyword evidence="4" id="KW-1185">Reference proteome</keyword>
<dbReference type="GO" id="GO:0005680">
    <property type="term" value="C:anaphase-promoting complex"/>
    <property type="evidence" value="ECO:0007669"/>
    <property type="project" value="TreeGrafter"/>
</dbReference>
<keyword evidence="2" id="KW-0677">Repeat</keyword>
<evidence type="ECO:0000256" key="1">
    <source>
        <dbReference type="ARBA" id="ARBA00022574"/>
    </source>
</evidence>
<dbReference type="InterPro" id="IPR033010">
    <property type="entry name" value="Cdc20/Fizzy"/>
</dbReference>
<dbReference type="InterPro" id="IPR015943">
    <property type="entry name" value="WD40/YVTN_repeat-like_dom_sf"/>
</dbReference>
<dbReference type="PANTHER" id="PTHR19918:SF5">
    <property type="entry name" value="MEIOSIS-SPECIFIC APC_C ACTIVATOR PROTEIN AMA1"/>
    <property type="match status" value="1"/>
</dbReference>
<dbReference type="EMBL" id="CAICTM010000439">
    <property type="protein sequence ID" value="CAB9510534.1"/>
    <property type="molecule type" value="Genomic_DNA"/>
</dbReference>
<sequence length="491" mass="53968">MMKSSTMTPAAKKRVPVTATTARRKLRFAPPSTVRKTAMMKTPGRRLDFTPAGDRFIPNRAKTDVAKARHSLLQHASTTTTAQKPQTPFESAYKNHVGKVLFGDDIADSNNERIMNFGGATTTARRPTVDPNNHNLAHHNGLQQQQHAQQPTTIDIQQTAVLDVPGMIQNGTQLMDCNDDGSQAIALANEVYMRSTVTGRVDRIAHLSTSPYSCVRFSPDGDCLALGQKNSVQFFDDLAGQVDHEAELFHFKGHVTAMAWNGQQRFAAATNHRITTCNVGWRVPIPVEYQGHGEDVLVTALEWQGDTMASAGGGEIKLWDTTNRELREYDGDGAVVVYEARCTMKHEGVRTLELCPHKPGLLVSGGDGGLKFWNLRSGALKATIDETDSKIVGTLFSPKELNQIVVADESKLMVWSLGPKVAKLAEYELFEEHEMEKITGMARGRGATVVLSGSDECLYVFDIKQKKIKMVKKAAKKGFGSFGEVSLLELR</sequence>
<keyword evidence="1" id="KW-0853">WD repeat</keyword>
<gene>
    <name evidence="3" type="ORF">SEMRO_440_G143540.1</name>
</gene>
<accession>A0A9N8DXZ4</accession>
<proteinExistence type="predicted"/>
<dbReference type="InterPro" id="IPR001680">
    <property type="entry name" value="WD40_rpt"/>
</dbReference>
<dbReference type="SMART" id="SM00320">
    <property type="entry name" value="WD40"/>
    <property type="match status" value="4"/>
</dbReference>
<reference evidence="3" key="1">
    <citation type="submission" date="2020-06" db="EMBL/GenBank/DDBJ databases">
        <authorList>
            <consortium name="Plant Systems Biology data submission"/>
        </authorList>
    </citation>
    <scope>NUCLEOTIDE SEQUENCE</scope>
    <source>
        <strain evidence="3">D6</strain>
    </source>
</reference>
<dbReference type="Proteomes" id="UP001153069">
    <property type="component" value="Unassembled WGS sequence"/>
</dbReference>
<dbReference type="AlphaFoldDB" id="A0A9N8DXZ4"/>
<name>A0A9N8DXZ4_9STRA</name>
<dbReference type="GO" id="GO:0010997">
    <property type="term" value="F:anaphase-promoting complex binding"/>
    <property type="evidence" value="ECO:0007669"/>
    <property type="project" value="InterPro"/>
</dbReference>
<dbReference type="Gene3D" id="2.130.10.10">
    <property type="entry name" value="YVTN repeat-like/Quinoprotein amine dehydrogenase"/>
    <property type="match status" value="1"/>
</dbReference>
<dbReference type="SUPFAM" id="SSF50978">
    <property type="entry name" value="WD40 repeat-like"/>
    <property type="match status" value="1"/>
</dbReference>
<dbReference type="InterPro" id="IPR036322">
    <property type="entry name" value="WD40_repeat_dom_sf"/>
</dbReference>
<organism evidence="3 4">
    <name type="scientific">Seminavis robusta</name>
    <dbReference type="NCBI Taxonomy" id="568900"/>
    <lineage>
        <taxon>Eukaryota</taxon>
        <taxon>Sar</taxon>
        <taxon>Stramenopiles</taxon>
        <taxon>Ochrophyta</taxon>
        <taxon>Bacillariophyta</taxon>
        <taxon>Bacillariophyceae</taxon>
        <taxon>Bacillariophycidae</taxon>
        <taxon>Naviculales</taxon>
        <taxon>Naviculaceae</taxon>
        <taxon>Seminavis</taxon>
    </lineage>
</organism>
<comment type="caution">
    <text evidence="3">The sequence shown here is derived from an EMBL/GenBank/DDBJ whole genome shotgun (WGS) entry which is preliminary data.</text>
</comment>
<protein>
    <submittedName>
        <fullName evidence="3">WD domain, G-beta repeat</fullName>
    </submittedName>
</protein>
<dbReference type="GO" id="GO:0031145">
    <property type="term" value="P:anaphase-promoting complex-dependent catabolic process"/>
    <property type="evidence" value="ECO:0007669"/>
    <property type="project" value="TreeGrafter"/>
</dbReference>
<evidence type="ECO:0000313" key="4">
    <source>
        <dbReference type="Proteomes" id="UP001153069"/>
    </source>
</evidence>
<dbReference type="PANTHER" id="PTHR19918">
    <property type="entry name" value="CELL DIVISION CYCLE 20 CDC20 FIZZY -RELATED"/>
    <property type="match status" value="1"/>
</dbReference>
<evidence type="ECO:0000313" key="3">
    <source>
        <dbReference type="EMBL" id="CAB9510534.1"/>
    </source>
</evidence>
<dbReference type="GO" id="GO:1905786">
    <property type="term" value="P:positive regulation of anaphase-promoting complex-dependent catabolic process"/>
    <property type="evidence" value="ECO:0007669"/>
    <property type="project" value="TreeGrafter"/>
</dbReference>